<feature type="transmembrane region" description="Helical" evidence="8">
    <location>
        <begin position="344"/>
        <end position="364"/>
    </location>
</feature>
<evidence type="ECO:0000256" key="3">
    <source>
        <dbReference type="ARBA" id="ARBA00022448"/>
    </source>
</evidence>
<dbReference type="Pfam" id="PF03824">
    <property type="entry name" value="NicO"/>
    <property type="match status" value="1"/>
</dbReference>
<dbReference type="Proteomes" id="UP000655443">
    <property type="component" value="Unassembled WGS sequence"/>
</dbReference>
<keyword evidence="4" id="KW-0533">Nickel</keyword>
<gene>
    <name evidence="9" type="primary">nicT</name>
    <name evidence="9" type="ORF">GCM10010339_45170</name>
</gene>
<evidence type="ECO:0000256" key="6">
    <source>
        <dbReference type="ARBA" id="ARBA00022989"/>
    </source>
</evidence>
<evidence type="ECO:0000256" key="1">
    <source>
        <dbReference type="ARBA" id="ARBA00004127"/>
    </source>
</evidence>
<keyword evidence="6 8" id="KW-1133">Transmembrane helix</keyword>
<feature type="transmembrane region" description="Helical" evidence="8">
    <location>
        <begin position="227"/>
        <end position="249"/>
    </location>
</feature>
<keyword evidence="5 8" id="KW-0812">Transmembrane</keyword>
<dbReference type="InterPro" id="IPR011541">
    <property type="entry name" value="Ni/Co_transpt_high_affinity"/>
</dbReference>
<comment type="subcellular location">
    <subcellularLocation>
        <location evidence="8">Cell membrane</location>
        <topology evidence="8">Multi-pass membrane protein</topology>
    </subcellularLocation>
    <subcellularLocation>
        <location evidence="1">Endomembrane system</location>
        <topology evidence="1">Multi-pass membrane protein</topology>
    </subcellularLocation>
</comment>
<organism evidence="9 10">
    <name type="scientific">Streptomyces alanosinicus</name>
    <dbReference type="NCBI Taxonomy" id="68171"/>
    <lineage>
        <taxon>Bacteria</taxon>
        <taxon>Bacillati</taxon>
        <taxon>Actinomycetota</taxon>
        <taxon>Actinomycetes</taxon>
        <taxon>Kitasatosporales</taxon>
        <taxon>Streptomycetaceae</taxon>
        <taxon>Streptomyces</taxon>
    </lineage>
</organism>
<evidence type="ECO:0000256" key="5">
    <source>
        <dbReference type="ARBA" id="ARBA00022692"/>
    </source>
</evidence>
<dbReference type="GO" id="GO:0005886">
    <property type="term" value="C:plasma membrane"/>
    <property type="evidence" value="ECO:0007669"/>
    <property type="project" value="UniProtKB-SubCell"/>
</dbReference>
<dbReference type="EMBL" id="BMVG01000010">
    <property type="protein sequence ID" value="GHE06168.1"/>
    <property type="molecule type" value="Genomic_DNA"/>
</dbReference>
<feature type="transmembrane region" description="Helical" evidence="8">
    <location>
        <begin position="34"/>
        <end position="60"/>
    </location>
</feature>
<evidence type="ECO:0000256" key="4">
    <source>
        <dbReference type="ARBA" id="ARBA00022596"/>
    </source>
</evidence>
<evidence type="ECO:0000256" key="7">
    <source>
        <dbReference type="ARBA" id="ARBA00023136"/>
    </source>
</evidence>
<name>A0A918YK26_9ACTN</name>
<reference evidence="9" key="2">
    <citation type="submission" date="2020-09" db="EMBL/GenBank/DDBJ databases">
        <authorList>
            <person name="Sun Q."/>
            <person name="Ohkuma M."/>
        </authorList>
    </citation>
    <scope>NUCLEOTIDE SEQUENCE</scope>
    <source>
        <strain evidence="9">JCM 4714</strain>
    </source>
</reference>
<comment type="caution">
    <text evidence="9">The sequence shown here is derived from an EMBL/GenBank/DDBJ whole genome shotgun (WGS) entry which is preliminary data.</text>
</comment>
<feature type="transmembrane region" description="Helical" evidence="8">
    <location>
        <begin position="156"/>
        <end position="181"/>
    </location>
</feature>
<evidence type="ECO:0000313" key="9">
    <source>
        <dbReference type="EMBL" id="GHE06168.1"/>
    </source>
</evidence>
<feature type="transmembrane region" description="Helical" evidence="8">
    <location>
        <begin position="111"/>
        <end position="136"/>
    </location>
</feature>
<accession>A0A918YK26</accession>
<feature type="transmembrane region" description="Helical" evidence="8">
    <location>
        <begin position="255"/>
        <end position="277"/>
    </location>
</feature>
<dbReference type="AlphaFoldDB" id="A0A918YK26"/>
<dbReference type="PANTHER" id="PTHR31611:SF0">
    <property type="entry name" value="HIGH-AFFINITY NICKEL TRANSPORT PROTEIN NIC1"/>
    <property type="match status" value="1"/>
</dbReference>
<comment type="similarity">
    <text evidence="2 8">Belongs to the NiCoT transporter (TC 2.A.52) family.</text>
</comment>
<dbReference type="GO" id="GO:0015099">
    <property type="term" value="F:nickel cation transmembrane transporter activity"/>
    <property type="evidence" value="ECO:0007669"/>
    <property type="project" value="UniProtKB-UniRule"/>
</dbReference>
<dbReference type="RefSeq" id="WP_189955116.1">
    <property type="nucleotide sequence ID" value="NZ_BMVG01000010.1"/>
</dbReference>
<keyword evidence="3 8" id="KW-0813">Transport</keyword>
<protein>
    <recommendedName>
        <fullName evidence="8">Nickel/cobalt efflux system</fullName>
    </recommendedName>
</protein>
<evidence type="ECO:0000256" key="2">
    <source>
        <dbReference type="ARBA" id="ARBA00010892"/>
    </source>
</evidence>
<evidence type="ECO:0000256" key="8">
    <source>
        <dbReference type="RuleBase" id="RU362101"/>
    </source>
</evidence>
<evidence type="ECO:0000313" key="10">
    <source>
        <dbReference type="Proteomes" id="UP000655443"/>
    </source>
</evidence>
<keyword evidence="7 8" id="KW-0472">Membrane</keyword>
<keyword evidence="10" id="KW-1185">Reference proteome</keyword>
<dbReference type="GO" id="GO:0012505">
    <property type="term" value="C:endomembrane system"/>
    <property type="evidence" value="ECO:0007669"/>
    <property type="project" value="UniProtKB-SubCell"/>
</dbReference>
<proteinExistence type="inferred from homology"/>
<sequence length="383" mass="41329">MTAAPGPAPSLPAQAEAKRSAWHRVRASMTRQEWIRAGGMAGFVLALHIIGWGTLIGVIAPQHLSVGTDSFGIGIGVTAYTLGMRHAFDADHIAAIDNTTRKLMGEGQRPLSVGFWFSLGHSSIVFGFVLLLSLGMKTLAGPVRDDHSHLHEVTGLIGTTVSGTFLYLIAGINLVILAGIWKVFRQMRSGRYDEAALEHQLNNRGFMNRLLGQVTGSISKPWQMYPLGLLFGLGFDTVTEIALLVLAGSGAASGLPWYAILTLPVLFAAGMSLLDTIDGSFMNFAYEWAFSKPVRKVYYNLTITGLSVAVALIIGTVELLGLLADKLDLHGAFWDWVSGLDLNTVGFVIVGLFFTTWAIALLVWKAGRIEEKWTAGLAEQSAD</sequence>
<reference evidence="9" key="1">
    <citation type="journal article" date="2014" name="Int. J. Syst. Evol. Microbiol.">
        <title>Complete genome sequence of Corynebacterium casei LMG S-19264T (=DSM 44701T), isolated from a smear-ripened cheese.</title>
        <authorList>
            <consortium name="US DOE Joint Genome Institute (JGI-PGF)"/>
            <person name="Walter F."/>
            <person name="Albersmeier A."/>
            <person name="Kalinowski J."/>
            <person name="Ruckert C."/>
        </authorList>
    </citation>
    <scope>NUCLEOTIDE SEQUENCE</scope>
    <source>
        <strain evidence="9">JCM 4714</strain>
    </source>
</reference>
<dbReference type="NCBIfam" id="TIGR00802">
    <property type="entry name" value="nico"/>
    <property type="match status" value="1"/>
</dbReference>
<dbReference type="InterPro" id="IPR004688">
    <property type="entry name" value="Ni/Co_transpt"/>
</dbReference>
<feature type="transmembrane region" description="Helical" evidence="8">
    <location>
        <begin position="66"/>
        <end position="83"/>
    </location>
</feature>
<feature type="transmembrane region" description="Helical" evidence="8">
    <location>
        <begin position="298"/>
        <end position="324"/>
    </location>
</feature>
<dbReference type="PANTHER" id="PTHR31611">
    <property type="entry name" value="HIGH-AFFINITY NICKEL TRANSPORT PROTEIN NIC1"/>
    <property type="match status" value="1"/>
</dbReference>